<feature type="transmembrane region" description="Helical" evidence="1">
    <location>
        <begin position="25"/>
        <end position="58"/>
    </location>
</feature>
<gene>
    <name evidence="2" type="ORF">GBA65_06310</name>
</gene>
<keyword evidence="3" id="KW-1185">Reference proteome</keyword>
<protein>
    <submittedName>
        <fullName evidence="2">Uncharacterized protein</fullName>
    </submittedName>
</protein>
<evidence type="ECO:0000313" key="2">
    <source>
        <dbReference type="EMBL" id="QIN78188.1"/>
    </source>
</evidence>
<dbReference type="RefSeq" id="WP_166395864.1">
    <property type="nucleotide sequence ID" value="NZ_CP045121.1"/>
</dbReference>
<feature type="transmembrane region" description="Helical" evidence="1">
    <location>
        <begin position="324"/>
        <end position="346"/>
    </location>
</feature>
<feature type="transmembrane region" description="Helical" evidence="1">
    <location>
        <begin position="185"/>
        <end position="203"/>
    </location>
</feature>
<proteinExistence type="predicted"/>
<keyword evidence="1" id="KW-1133">Transmembrane helix</keyword>
<accession>A0A6G8PVF6</accession>
<organism evidence="2 3">
    <name type="scientific">Rubrobacter marinus</name>
    <dbReference type="NCBI Taxonomy" id="2653852"/>
    <lineage>
        <taxon>Bacteria</taxon>
        <taxon>Bacillati</taxon>
        <taxon>Actinomycetota</taxon>
        <taxon>Rubrobacteria</taxon>
        <taxon>Rubrobacterales</taxon>
        <taxon>Rubrobacteraceae</taxon>
        <taxon>Rubrobacter</taxon>
    </lineage>
</organism>
<evidence type="ECO:0000256" key="1">
    <source>
        <dbReference type="SAM" id="Phobius"/>
    </source>
</evidence>
<feature type="transmembrane region" description="Helical" evidence="1">
    <location>
        <begin position="278"/>
        <end position="300"/>
    </location>
</feature>
<name>A0A6G8PVF6_9ACTN</name>
<feature type="transmembrane region" description="Helical" evidence="1">
    <location>
        <begin position="209"/>
        <end position="231"/>
    </location>
</feature>
<evidence type="ECO:0000313" key="3">
    <source>
        <dbReference type="Proteomes" id="UP000502706"/>
    </source>
</evidence>
<keyword evidence="1" id="KW-0812">Transmembrane</keyword>
<feature type="transmembrane region" description="Helical" evidence="1">
    <location>
        <begin position="70"/>
        <end position="88"/>
    </location>
</feature>
<feature type="transmembrane region" description="Helical" evidence="1">
    <location>
        <begin position="252"/>
        <end position="272"/>
    </location>
</feature>
<feature type="transmembrane region" description="Helical" evidence="1">
    <location>
        <begin position="100"/>
        <end position="117"/>
    </location>
</feature>
<dbReference type="Proteomes" id="UP000502706">
    <property type="component" value="Chromosome"/>
</dbReference>
<dbReference type="KEGG" id="rmar:GBA65_06310"/>
<dbReference type="AlphaFoldDB" id="A0A6G8PVF6"/>
<feature type="transmembrane region" description="Helical" evidence="1">
    <location>
        <begin position="358"/>
        <end position="384"/>
    </location>
</feature>
<sequence length="463" mass="47319">MTEDGDRPASSGAVRRWLDAARAPLGAVFLVAYAVAAFAPGWGVATAVFLGSGLILYAASVPFSSSFHKGLALVALAALGVAIVTGKFDAGEFVGGLPAYFGVVAVLLVLSAAGYPIRAARYTAQIRALMGALTRRGVGPGPTAGVLGHVLGAVLDVGSLVLVDVISRRGAPAARLEALTWAGRAFSFVPLWTTLNLLTATTIELTGVAYGALLAVSLPFVVVGMVVLLVVAQRGKREIEDIPDTPLNRGAAAVLLYPVLLVAAVAVANRLLPGLSLTAAIAITVAVVVASIAVLATVLLRSTSPLQRLNDEVRGSLVSSHAEFAIFVSAGILVLSLEALGALAPLGEALGALPPSLVAPALALILGLGFMAGIHVVPLVLLINTAFPLSEGPSPALWAVAILLGSQCALLLTPFSNSVTMLARLSELHPLEIGPKRNWKFAIVLTVASAAYLTLLTFLLGAT</sequence>
<feature type="transmembrane region" description="Helical" evidence="1">
    <location>
        <begin position="396"/>
        <end position="419"/>
    </location>
</feature>
<dbReference type="EMBL" id="CP045121">
    <property type="protein sequence ID" value="QIN78188.1"/>
    <property type="molecule type" value="Genomic_DNA"/>
</dbReference>
<feature type="transmembrane region" description="Helical" evidence="1">
    <location>
        <begin position="439"/>
        <end position="462"/>
    </location>
</feature>
<reference evidence="2 3" key="1">
    <citation type="submission" date="2019-10" db="EMBL/GenBank/DDBJ databases">
        <title>Rubrobacter sp nov SCSIO 52915 isolated from a deep-sea sediment in the South China Sea.</title>
        <authorList>
            <person name="Chen R.W."/>
        </authorList>
    </citation>
    <scope>NUCLEOTIDE SEQUENCE [LARGE SCALE GENOMIC DNA]</scope>
    <source>
        <strain evidence="2 3">SCSIO 52915</strain>
    </source>
</reference>
<keyword evidence="1" id="KW-0472">Membrane</keyword>